<feature type="compositionally biased region" description="Basic residues" evidence="1">
    <location>
        <begin position="193"/>
        <end position="215"/>
    </location>
</feature>
<evidence type="ECO:0000313" key="3">
    <source>
        <dbReference type="Proteomes" id="UP001066276"/>
    </source>
</evidence>
<feature type="compositionally biased region" description="Basic and acidic residues" evidence="1">
    <location>
        <begin position="230"/>
        <end position="243"/>
    </location>
</feature>
<dbReference type="AlphaFoldDB" id="A0AAV7SFI5"/>
<gene>
    <name evidence="2" type="ORF">NDU88_003543</name>
</gene>
<accession>A0AAV7SFI5</accession>
<reference evidence="2" key="1">
    <citation type="journal article" date="2022" name="bioRxiv">
        <title>Sequencing and chromosome-scale assembly of the giantPleurodeles waltlgenome.</title>
        <authorList>
            <person name="Brown T."/>
            <person name="Elewa A."/>
            <person name="Iarovenko S."/>
            <person name="Subramanian E."/>
            <person name="Araus A.J."/>
            <person name="Petzold A."/>
            <person name="Susuki M."/>
            <person name="Suzuki K.-i.T."/>
            <person name="Hayashi T."/>
            <person name="Toyoda A."/>
            <person name="Oliveira C."/>
            <person name="Osipova E."/>
            <person name="Leigh N.D."/>
            <person name="Simon A."/>
            <person name="Yun M.H."/>
        </authorList>
    </citation>
    <scope>NUCLEOTIDE SEQUENCE</scope>
    <source>
        <strain evidence="2">20211129_DDA</strain>
        <tissue evidence="2">Liver</tissue>
    </source>
</reference>
<evidence type="ECO:0000256" key="1">
    <source>
        <dbReference type="SAM" id="MobiDB-lite"/>
    </source>
</evidence>
<feature type="compositionally biased region" description="Polar residues" evidence="1">
    <location>
        <begin position="255"/>
        <end position="270"/>
    </location>
</feature>
<feature type="compositionally biased region" description="Polar residues" evidence="1">
    <location>
        <begin position="120"/>
        <end position="129"/>
    </location>
</feature>
<sequence length="270" mass="28868">MSFTSWSSATSLRGGAEGGVGKRGHGISHEARSARRPRSSCLRPSPPSETGEEARPDPAPAVRAPDPQGVVRGAQGHLSPLLAGGLRPQGAGGRRGRTRHGVSFIIISWEEGRAARLEENQIQMSSASSQPPPGPLRTSVPRSLPCGADASPLPQSAAVFRAMAVLGIAVGGEPGVETHPCSPPLGGAEKERGRKRVPATKRRCFGSRKTRKPLRKRVETRYRNGRLRSGFREKRSSSPDRRALVKALTGRRSFPNGTRNGTRCTASEQR</sequence>
<organism evidence="2 3">
    <name type="scientific">Pleurodeles waltl</name>
    <name type="common">Iberian ribbed newt</name>
    <dbReference type="NCBI Taxonomy" id="8319"/>
    <lineage>
        <taxon>Eukaryota</taxon>
        <taxon>Metazoa</taxon>
        <taxon>Chordata</taxon>
        <taxon>Craniata</taxon>
        <taxon>Vertebrata</taxon>
        <taxon>Euteleostomi</taxon>
        <taxon>Amphibia</taxon>
        <taxon>Batrachia</taxon>
        <taxon>Caudata</taxon>
        <taxon>Salamandroidea</taxon>
        <taxon>Salamandridae</taxon>
        <taxon>Pleurodelinae</taxon>
        <taxon>Pleurodeles</taxon>
    </lineage>
</organism>
<keyword evidence="3" id="KW-1185">Reference proteome</keyword>
<protein>
    <submittedName>
        <fullName evidence="2">Uncharacterized protein</fullName>
    </submittedName>
</protein>
<feature type="region of interest" description="Disordered" evidence="1">
    <location>
        <begin position="1"/>
        <end position="97"/>
    </location>
</feature>
<evidence type="ECO:0000313" key="2">
    <source>
        <dbReference type="EMBL" id="KAJ1163080.1"/>
    </source>
</evidence>
<dbReference type="EMBL" id="JANPWB010000008">
    <property type="protein sequence ID" value="KAJ1163080.1"/>
    <property type="molecule type" value="Genomic_DNA"/>
</dbReference>
<proteinExistence type="predicted"/>
<comment type="caution">
    <text evidence="2">The sequence shown here is derived from an EMBL/GenBank/DDBJ whole genome shotgun (WGS) entry which is preliminary data.</text>
</comment>
<dbReference type="Proteomes" id="UP001066276">
    <property type="component" value="Chromosome 4_2"/>
</dbReference>
<feature type="region of interest" description="Disordered" evidence="1">
    <location>
        <begin position="173"/>
        <end position="270"/>
    </location>
</feature>
<feature type="region of interest" description="Disordered" evidence="1">
    <location>
        <begin position="120"/>
        <end position="149"/>
    </location>
</feature>
<name>A0AAV7SFI5_PLEWA</name>
<feature type="compositionally biased region" description="Polar residues" evidence="1">
    <location>
        <begin position="1"/>
        <end position="11"/>
    </location>
</feature>